<organism evidence="2 3">
    <name type="scientific">Hungatella hathewayi WAL-18680</name>
    <dbReference type="NCBI Taxonomy" id="742737"/>
    <lineage>
        <taxon>Bacteria</taxon>
        <taxon>Bacillati</taxon>
        <taxon>Bacillota</taxon>
        <taxon>Clostridia</taxon>
        <taxon>Lachnospirales</taxon>
        <taxon>Lachnospiraceae</taxon>
        <taxon>Hungatella</taxon>
    </lineage>
</organism>
<proteinExistence type="predicted"/>
<comment type="caution">
    <text evidence="2">The sequence shown here is derived from an EMBL/GenBank/DDBJ whole genome shotgun (WGS) entry which is preliminary data.</text>
</comment>
<evidence type="ECO:0000313" key="3">
    <source>
        <dbReference type="Proteomes" id="UP000005384"/>
    </source>
</evidence>
<dbReference type="RefSeq" id="WP_006781672.1">
    <property type="nucleotide sequence ID" value="NZ_CP040506.1"/>
</dbReference>
<dbReference type="InterPro" id="IPR011611">
    <property type="entry name" value="PfkB_dom"/>
</dbReference>
<dbReference type="HOGENOM" id="CLU_065902_2_0_9"/>
<dbReference type="Proteomes" id="UP000005384">
    <property type="component" value="Unassembled WGS sequence"/>
</dbReference>
<dbReference type="PANTHER" id="PTHR47098">
    <property type="entry name" value="PROTEIN MAK32"/>
    <property type="match status" value="1"/>
</dbReference>
<dbReference type="PANTHER" id="PTHR47098:SF2">
    <property type="entry name" value="PROTEIN MAK32"/>
    <property type="match status" value="1"/>
</dbReference>
<dbReference type="SUPFAM" id="SSF53613">
    <property type="entry name" value="Ribokinase-like"/>
    <property type="match status" value="1"/>
</dbReference>
<keyword evidence="3" id="KW-1185">Reference proteome</keyword>
<dbReference type="OrthoDB" id="1955835at2"/>
<dbReference type="EMBL" id="ADLN01000104">
    <property type="protein sequence ID" value="EHI58223.1"/>
    <property type="molecule type" value="Genomic_DNA"/>
</dbReference>
<gene>
    <name evidence="2" type="ORF">HMPREF9473_03681</name>
</gene>
<sequence>MDYVIAGNVMIDTVRFPDGRQSDGDHIGGPATFAYSGVKLWTDSVMQCSNVGEDYHRLFDEWMERNQVIGDGIKVKVEHCNHSFIVFQEDGTYKADQGVKRFRSDWIQDFGYMKTSPQEIEVWTKGGGVKGVYIAQNVDRVFWRDMHEIKARDGFKLMWEIEGPSAYLSYMDEVMNALRDVDIFSINIQEARNLFGVETEEECIGKLQKLPVDMTLFRVGERGLYSVTPREAYYLPPAPSDEIVDPTGCGNTSTGAALYAYGEGYDPLMVGIMANVASARNISQFGVIPDMLGERERSWAQARELYDRYRKEYAGKLAKEGYGHGYWNQ</sequence>
<dbReference type="InterPro" id="IPR029056">
    <property type="entry name" value="Ribokinase-like"/>
</dbReference>
<dbReference type="AlphaFoldDB" id="G5IJK3"/>
<protein>
    <recommendedName>
        <fullName evidence="1">Carbohydrate kinase PfkB domain-containing protein</fullName>
    </recommendedName>
</protein>
<dbReference type="Pfam" id="PF00294">
    <property type="entry name" value="PfkB"/>
    <property type="match status" value="1"/>
</dbReference>
<accession>G5IJK3</accession>
<evidence type="ECO:0000259" key="1">
    <source>
        <dbReference type="Pfam" id="PF00294"/>
    </source>
</evidence>
<reference evidence="2 3" key="1">
    <citation type="submission" date="2011-08" db="EMBL/GenBank/DDBJ databases">
        <title>The Genome Sequence of Clostridium hathewayi WAL-18680.</title>
        <authorList>
            <consortium name="The Broad Institute Genome Sequencing Platform"/>
            <person name="Earl A."/>
            <person name="Ward D."/>
            <person name="Feldgarden M."/>
            <person name="Gevers D."/>
            <person name="Finegold S.M."/>
            <person name="Summanen P.H."/>
            <person name="Molitoris D.R."/>
            <person name="Song M."/>
            <person name="Daigneault M."/>
            <person name="Allen-Vercoe E."/>
            <person name="Young S.K."/>
            <person name="Zeng Q."/>
            <person name="Gargeya S."/>
            <person name="Fitzgerald M."/>
            <person name="Haas B."/>
            <person name="Abouelleil A."/>
            <person name="Alvarado L."/>
            <person name="Arachchi H.M."/>
            <person name="Berlin A."/>
            <person name="Brown A."/>
            <person name="Chapman S.B."/>
            <person name="Chen Z."/>
            <person name="Dunbar C."/>
            <person name="Freedman E."/>
            <person name="Gearin G."/>
            <person name="Gellesch M."/>
            <person name="Goldberg J."/>
            <person name="Griggs A."/>
            <person name="Gujja S."/>
            <person name="Heiman D."/>
            <person name="Howarth C."/>
            <person name="Larson L."/>
            <person name="Lui A."/>
            <person name="MacDonald P.J.P."/>
            <person name="Montmayeur A."/>
            <person name="Murphy C."/>
            <person name="Neiman D."/>
            <person name="Pearson M."/>
            <person name="Priest M."/>
            <person name="Roberts A."/>
            <person name="Saif S."/>
            <person name="Shea T."/>
            <person name="Shenoy N."/>
            <person name="Sisk P."/>
            <person name="Stolte C."/>
            <person name="Sykes S."/>
            <person name="Wortman J."/>
            <person name="Nusbaum C."/>
            <person name="Birren B."/>
        </authorList>
    </citation>
    <scope>NUCLEOTIDE SEQUENCE [LARGE SCALE GENOMIC DNA]</scope>
    <source>
        <strain evidence="2 3">WAL-18680</strain>
    </source>
</reference>
<feature type="domain" description="Carbohydrate kinase PfkB" evidence="1">
    <location>
        <begin position="134"/>
        <end position="289"/>
    </location>
</feature>
<evidence type="ECO:0000313" key="2">
    <source>
        <dbReference type="EMBL" id="EHI58223.1"/>
    </source>
</evidence>
<name>G5IJK3_9FIRM</name>
<dbReference type="PATRIC" id="fig|742737.3.peg.3660"/>
<dbReference type="Gene3D" id="3.40.1190.20">
    <property type="match status" value="1"/>
</dbReference>